<evidence type="ECO:0000259" key="5">
    <source>
        <dbReference type="PROSITE" id="PS51063"/>
    </source>
</evidence>
<dbReference type="InterPro" id="IPR012318">
    <property type="entry name" value="HTH_CRP"/>
</dbReference>
<dbReference type="InterPro" id="IPR036390">
    <property type="entry name" value="WH_DNA-bd_sf"/>
</dbReference>
<dbReference type="GO" id="GO:0003700">
    <property type="term" value="F:DNA-binding transcription factor activity"/>
    <property type="evidence" value="ECO:0007669"/>
    <property type="project" value="TreeGrafter"/>
</dbReference>
<accession>A0A5C4L9T8</accession>
<dbReference type="GO" id="GO:0005829">
    <property type="term" value="C:cytosol"/>
    <property type="evidence" value="ECO:0007669"/>
    <property type="project" value="TreeGrafter"/>
</dbReference>
<evidence type="ECO:0000256" key="1">
    <source>
        <dbReference type="ARBA" id="ARBA00023015"/>
    </source>
</evidence>
<feature type="compositionally biased region" description="Low complexity" evidence="4">
    <location>
        <begin position="9"/>
        <end position="18"/>
    </location>
</feature>
<dbReference type="PANTHER" id="PTHR24567">
    <property type="entry name" value="CRP FAMILY TRANSCRIPTIONAL REGULATORY PROTEIN"/>
    <property type="match status" value="1"/>
</dbReference>
<dbReference type="SMART" id="SM00419">
    <property type="entry name" value="HTH_CRP"/>
    <property type="match status" value="1"/>
</dbReference>
<dbReference type="AlphaFoldDB" id="A0A5C4L9T8"/>
<dbReference type="SUPFAM" id="SSF46785">
    <property type="entry name" value="Winged helix' DNA-binding domain"/>
    <property type="match status" value="1"/>
</dbReference>
<gene>
    <name evidence="6" type="ORF">FF100_31565</name>
</gene>
<dbReference type="SUPFAM" id="SSF51206">
    <property type="entry name" value="cAMP-binding domain-like"/>
    <property type="match status" value="1"/>
</dbReference>
<sequence length="264" mass="28834">MSSGLEQVSGGRLASSGGSRHHHHPIVRKLARLVPLTEADTAALGQLSASMRQVAAHTDLVHEGAPLTEAVLVLQGFAIRYQLRDTGARQILAYLVPGDLCDPDAALLGELDCTISTLSACFVARVPQGVLSDILEQHPNVARGLRLAKLIEEATTRCWLTNAGCRSALERMAHLLCELQVRLQVVGFATEDGYELPITQHDLGDTLGLSNVHVNRTLRVLREQRLIEHHGKQLTILDLPRLQEIAEFKPGYLRSTASHARLPL</sequence>
<feature type="region of interest" description="Disordered" evidence="4">
    <location>
        <begin position="1"/>
        <end position="24"/>
    </location>
</feature>
<feature type="domain" description="HTH crp-type" evidence="5">
    <location>
        <begin position="166"/>
        <end position="240"/>
    </location>
</feature>
<dbReference type="Pfam" id="PF00027">
    <property type="entry name" value="cNMP_binding"/>
    <property type="match status" value="1"/>
</dbReference>
<dbReference type="CDD" id="cd00038">
    <property type="entry name" value="CAP_ED"/>
    <property type="match status" value="1"/>
</dbReference>
<name>A0A5C4L9T8_9HYPH</name>
<dbReference type="Gene3D" id="2.60.120.10">
    <property type="entry name" value="Jelly Rolls"/>
    <property type="match status" value="1"/>
</dbReference>
<protein>
    <submittedName>
        <fullName evidence="6">Crp/Fnr family transcriptional regulator</fullName>
    </submittedName>
</protein>
<evidence type="ECO:0000313" key="7">
    <source>
        <dbReference type="Proteomes" id="UP000305267"/>
    </source>
</evidence>
<dbReference type="OrthoDB" id="7584044at2"/>
<keyword evidence="7" id="KW-1185">Reference proteome</keyword>
<dbReference type="GO" id="GO:0003677">
    <property type="term" value="F:DNA binding"/>
    <property type="evidence" value="ECO:0007669"/>
    <property type="project" value="UniProtKB-KW"/>
</dbReference>
<dbReference type="Pfam" id="PF13545">
    <property type="entry name" value="HTH_Crp_2"/>
    <property type="match status" value="1"/>
</dbReference>
<dbReference type="PROSITE" id="PS51063">
    <property type="entry name" value="HTH_CRP_2"/>
    <property type="match status" value="1"/>
</dbReference>
<keyword evidence="3" id="KW-0804">Transcription</keyword>
<proteinExistence type="predicted"/>
<dbReference type="InterPro" id="IPR036388">
    <property type="entry name" value="WH-like_DNA-bd_sf"/>
</dbReference>
<evidence type="ECO:0000313" key="6">
    <source>
        <dbReference type="EMBL" id="TNC07623.1"/>
    </source>
</evidence>
<keyword evidence="2" id="KW-0238">DNA-binding</keyword>
<dbReference type="Gene3D" id="1.10.10.10">
    <property type="entry name" value="Winged helix-like DNA-binding domain superfamily/Winged helix DNA-binding domain"/>
    <property type="match status" value="1"/>
</dbReference>
<evidence type="ECO:0000256" key="2">
    <source>
        <dbReference type="ARBA" id="ARBA00023125"/>
    </source>
</evidence>
<organism evidence="6 7">
    <name type="scientific">Methylobacterium terricola</name>
    <dbReference type="NCBI Taxonomy" id="2583531"/>
    <lineage>
        <taxon>Bacteria</taxon>
        <taxon>Pseudomonadati</taxon>
        <taxon>Pseudomonadota</taxon>
        <taxon>Alphaproteobacteria</taxon>
        <taxon>Hyphomicrobiales</taxon>
        <taxon>Methylobacteriaceae</taxon>
        <taxon>Methylobacterium</taxon>
    </lineage>
</organism>
<dbReference type="InterPro" id="IPR018490">
    <property type="entry name" value="cNMP-bd_dom_sf"/>
</dbReference>
<dbReference type="InterPro" id="IPR000595">
    <property type="entry name" value="cNMP-bd_dom"/>
</dbReference>
<evidence type="ECO:0000256" key="3">
    <source>
        <dbReference type="ARBA" id="ARBA00023163"/>
    </source>
</evidence>
<dbReference type="Proteomes" id="UP000305267">
    <property type="component" value="Unassembled WGS sequence"/>
</dbReference>
<dbReference type="PANTHER" id="PTHR24567:SF68">
    <property type="entry name" value="DNA-BINDING TRANSCRIPTIONAL DUAL REGULATOR CRP"/>
    <property type="match status" value="1"/>
</dbReference>
<comment type="caution">
    <text evidence="6">The sequence shown here is derived from an EMBL/GenBank/DDBJ whole genome shotgun (WGS) entry which is preliminary data.</text>
</comment>
<dbReference type="InterPro" id="IPR014710">
    <property type="entry name" value="RmlC-like_jellyroll"/>
</dbReference>
<keyword evidence="1" id="KW-0805">Transcription regulation</keyword>
<reference evidence="6 7" key="1">
    <citation type="submission" date="2019-06" db="EMBL/GenBank/DDBJ databases">
        <title>Genome of Methylobacterium sp. 17Sr1-39.</title>
        <authorList>
            <person name="Seo T."/>
        </authorList>
    </citation>
    <scope>NUCLEOTIDE SEQUENCE [LARGE SCALE GENOMIC DNA]</scope>
    <source>
        <strain evidence="6 7">17Sr1-39</strain>
    </source>
</reference>
<evidence type="ECO:0000256" key="4">
    <source>
        <dbReference type="SAM" id="MobiDB-lite"/>
    </source>
</evidence>
<dbReference type="RefSeq" id="WP_139039999.1">
    <property type="nucleotide sequence ID" value="NZ_VDDA01000032.1"/>
</dbReference>
<dbReference type="EMBL" id="VDDA01000032">
    <property type="protein sequence ID" value="TNC07623.1"/>
    <property type="molecule type" value="Genomic_DNA"/>
</dbReference>
<dbReference type="InterPro" id="IPR050397">
    <property type="entry name" value="Env_Response_Regulators"/>
</dbReference>